<dbReference type="eggNOG" id="ENOG502SS29">
    <property type="taxonomic scope" value="Eukaryota"/>
</dbReference>
<dbReference type="Proteomes" id="UP000030669">
    <property type="component" value="Unassembled WGS sequence"/>
</dbReference>
<dbReference type="KEGG" id="gtr:GLOTRDRAFT_46075"/>
<name>S7Q095_GLOTA</name>
<gene>
    <name evidence="1" type="ORF">GLOTRDRAFT_46075</name>
</gene>
<reference evidence="1 2" key="1">
    <citation type="journal article" date="2012" name="Science">
        <title>The Paleozoic origin of enzymatic lignin decomposition reconstructed from 31 fungal genomes.</title>
        <authorList>
            <person name="Floudas D."/>
            <person name="Binder M."/>
            <person name="Riley R."/>
            <person name="Barry K."/>
            <person name="Blanchette R.A."/>
            <person name="Henrissat B."/>
            <person name="Martinez A.T."/>
            <person name="Otillar R."/>
            <person name="Spatafora J.W."/>
            <person name="Yadav J.S."/>
            <person name="Aerts A."/>
            <person name="Benoit I."/>
            <person name="Boyd A."/>
            <person name="Carlson A."/>
            <person name="Copeland A."/>
            <person name="Coutinho P.M."/>
            <person name="de Vries R.P."/>
            <person name="Ferreira P."/>
            <person name="Findley K."/>
            <person name="Foster B."/>
            <person name="Gaskell J."/>
            <person name="Glotzer D."/>
            <person name="Gorecki P."/>
            <person name="Heitman J."/>
            <person name="Hesse C."/>
            <person name="Hori C."/>
            <person name="Igarashi K."/>
            <person name="Jurgens J.A."/>
            <person name="Kallen N."/>
            <person name="Kersten P."/>
            <person name="Kohler A."/>
            <person name="Kuees U."/>
            <person name="Kumar T.K.A."/>
            <person name="Kuo A."/>
            <person name="LaButti K."/>
            <person name="Larrondo L.F."/>
            <person name="Lindquist E."/>
            <person name="Ling A."/>
            <person name="Lombard V."/>
            <person name="Lucas S."/>
            <person name="Lundell T."/>
            <person name="Martin R."/>
            <person name="McLaughlin D.J."/>
            <person name="Morgenstern I."/>
            <person name="Morin E."/>
            <person name="Murat C."/>
            <person name="Nagy L.G."/>
            <person name="Nolan M."/>
            <person name="Ohm R.A."/>
            <person name="Patyshakuliyeva A."/>
            <person name="Rokas A."/>
            <person name="Ruiz-Duenas F.J."/>
            <person name="Sabat G."/>
            <person name="Salamov A."/>
            <person name="Samejima M."/>
            <person name="Schmutz J."/>
            <person name="Slot J.C."/>
            <person name="St John F."/>
            <person name="Stenlid J."/>
            <person name="Sun H."/>
            <person name="Sun S."/>
            <person name="Syed K."/>
            <person name="Tsang A."/>
            <person name="Wiebenga A."/>
            <person name="Young D."/>
            <person name="Pisabarro A."/>
            <person name="Eastwood D.C."/>
            <person name="Martin F."/>
            <person name="Cullen D."/>
            <person name="Grigoriev I.V."/>
            <person name="Hibbett D.S."/>
        </authorList>
    </citation>
    <scope>NUCLEOTIDE SEQUENCE [LARGE SCALE GENOMIC DNA]</scope>
    <source>
        <strain evidence="1 2">ATCC 11539</strain>
    </source>
</reference>
<proteinExistence type="predicted"/>
<dbReference type="HOGENOM" id="CLU_075372_1_0_1"/>
<dbReference type="RefSeq" id="XP_007868219.1">
    <property type="nucleotide sequence ID" value="XM_007870028.1"/>
</dbReference>
<evidence type="ECO:0000313" key="1">
    <source>
        <dbReference type="EMBL" id="EPQ52942.1"/>
    </source>
</evidence>
<keyword evidence="2" id="KW-1185">Reference proteome</keyword>
<evidence type="ECO:0008006" key="3">
    <source>
        <dbReference type="Google" id="ProtNLM"/>
    </source>
</evidence>
<dbReference type="OMA" id="SHRCADI"/>
<evidence type="ECO:0000313" key="2">
    <source>
        <dbReference type="Proteomes" id="UP000030669"/>
    </source>
</evidence>
<dbReference type="OrthoDB" id="3182995at2759"/>
<sequence length="257" mass="28761">MTLHLIRTPPEAQDGLRFYDPTQSVRILPEMPARPPSSLPEPGDAVLDITVAGQLGQGRVGTVHIADVWSCSVPVDIPPLVVKVANRDFCDNLSKEAWMYEEMESLQGVAIPRCYGYSVSEIPPHMKVLGWDRVATTKLPISILLLERVGGHLPLGKPIPQTVQDDLWRITKDFGELHIFDKDLRYDNVLFAPDSPPGLPSLVSPFSHRSYVLRVVDFDLGYKVNLPPQSLDFHHKHLVRLILDNVPRGNVVNPFDD</sequence>
<accession>S7Q095</accession>
<dbReference type="AlphaFoldDB" id="S7Q095"/>
<dbReference type="GeneID" id="19306400"/>
<organism evidence="1 2">
    <name type="scientific">Gloeophyllum trabeum (strain ATCC 11539 / FP-39264 / Madison 617)</name>
    <name type="common">Brown rot fungus</name>
    <dbReference type="NCBI Taxonomy" id="670483"/>
    <lineage>
        <taxon>Eukaryota</taxon>
        <taxon>Fungi</taxon>
        <taxon>Dikarya</taxon>
        <taxon>Basidiomycota</taxon>
        <taxon>Agaricomycotina</taxon>
        <taxon>Agaricomycetes</taxon>
        <taxon>Gloeophyllales</taxon>
        <taxon>Gloeophyllaceae</taxon>
        <taxon>Gloeophyllum</taxon>
    </lineage>
</organism>
<dbReference type="EMBL" id="KB469306">
    <property type="protein sequence ID" value="EPQ52942.1"/>
    <property type="molecule type" value="Genomic_DNA"/>
</dbReference>
<protein>
    <recommendedName>
        <fullName evidence="3">Protein kinase domain-containing protein</fullName>
    </recommendedName>
</protein>